<dbReference type="FunFam" id="2.130.10.10:FF:000121">
    <property type="entry name" value="U3 small nucleolar RNA-associated protein 18 homolog"/>
    <property type="match status" value="1"/>
</dbReference>
<protein>
    <recommendedName>
        <fullName evidence="9">U3 small nucleolar RNA-associated protein 18 homolog</fullName>
    </recommendedName>
    <alternativeName>
        <fullName evidence="10">WD repeat-containing protein 50</fullName>
    </alternativeName>
</protein>
<dbReference type="Gene3D" id="2.130.10.10">
    <property type="entry name" value="YVTN repeat-like/Quinoprotein amine dehydrogenase"/>
    <property type="match status" value="1"/>
</dbReference>
<evidence type="ECO:0000256" key="3">
    <source>
        <dbReference type="ARBA" id="ARBA00022553"/>
    </source>
</evidence>
<evidence type="ECO:0000256" key="8">
    <source>
        <dbReference type="ARBA" id="ARBA00058527"/>
    </source>
</evidence>
<keyword evidence="3" id="KW-0597">Phosphoprotein</keyword>
<dbReference type="GO" id="GO:0034388">
    <property type="term" value="C:Pwp2p-containing subcomplex of 90S preribosome"/>
    <property type="evidence" value="ECO:0007669"/>
    <property type="project" value="TreeGrafter"/>
</dbReference>
<feature type="non-terminal residue" evidence="11">
    <location>
        <position position="263"/>
    </location>
</feature>
<dbReference type="InterPro" id="IPR045161">
    <property type="entry name" value="Utp18"/>
</dbReference>
<dbReference type="PANTHER" id="PTHR18359:SF0">
    <property type="entry name" value="U3 SMALL NUCLEOLAR RNA-ASSOCIATED PROTEIN 18 HOMOLOG"/>
    <property type="match status" value="1"/>
</dbReference>
<sequence length="263" mass="29046">CLPANQERFANGKLVTVQFHPSAQVVMTAGHDRSVSLFQVKDLNLNPKIQSIYLENFPIYKTRFSADGEQVIATGTHHRMFFVYDMMGGSITPIEKVRGVEERFLKNFEVSPDGSFLLLTGTSGYLHLLSMKTKELISTMKVNGRCTASAFTADGSKIYSYTKEGEVFIWDVRSRKCLHRFEDEGCLEGKCIAVSKNNQYVACGSSSGVVNLYDTDVCLKLNNPKPVKAIMNLVTSATCVTFNPTTEILAVASSEADEAVKLV</sequence>
<comment type="caution">
    <text evidence="11">The sequence shown here is derived from an EMBL/GenBank/DDBJ whole genome shotgun (WGS) entry which is preliminary data.</text>
</comment>
<dbReference type="Proteomes" id="UP000517892">
    <property type="component" value="Unassembled WGS sequence"/>
</dbReference>
<dbReference type="AlphaFoldDB" id="A0A7K4ZF44"/>
<evidence type="ECO:0000256" key="6">
    <source>
        <dbReference type="ARBA" id="ARBA00023242"/>
    </source>
</evidence>
<organism evidence="11 12">
    <name type="scientific">Centropus unirufus</name>
    <dbReference type="NCBI Taxonomy" id="1118519"/>
    <lineage>
        <taxon>Eukaryota</taxon>
        <taxon>Metazoa</taxon>
        <taxon>Chordata</taxon>
        <taxon>Craniata</taxon>
        <taxon>Vertebrata</taxon>
        <taxon>Euteleostomi</taxon>
        <taxon>Archelosauria</taxon>
        <taxon>Archosauria</taxon>
        <taxon>Dinosauria</taxon>
        <taxon>Saurischia</taxon>
        <taxon>Theropoda</taxon>
        <taxon>Coelurosauria</taxon>
        <taxon>Aves</taxon>
        <taxon>Neognathae</taxon>
        <taxon>Neoaves</taxon>
        <taxon>Otidimorphae</taxon>
        <taxon>Cuculiformes</taxon>
        <taxon>Centropidae</taxon>
        <taxon>Centropus</taxon>
    </lineage>
</organism>
<keyword evidence="4" id="KW-0853">WD repeat</keyword>
<evidence type="ECO:0000256" key="7">
    <source>
        <dbReference type="ARBA" id="ARBA00025767"/>
    </source>
</evidence>
<gene>
    <name evidence="11" type="primary">Utp18</name>
    <name evidence="11" type="ORF">CENUNI_R10277</name>
</gene>
<dbReference type="SUPFAM" id="SSF50978">
    <property type="entry name" value="WD40 repeat-like"/>
    <property type="match status" value="1"/>
</dbReference>
<dbReference type="GO" id="GO:0032040">
    <property type="term" value="C:small-subunit processome"/>
    <property type="evidence" value="ECO:0007669"/>
    <property type="project" value="TreeGrafter"/>
</dbReference>
<dbReference type="InterPro" id="IPR036322">
    <property type="entry name" value="WD40_repeat_dom_sf"/>
</dbReference>
<dbReference type="InterPro" id="IPR015943">
    <property type="entry name" value="WD40/YVTN_repeat-like_dom_sf"/>
</dbReference>
<dbReference type="GO" id="GO:0006364">
    <property type="term" value="P:rRNA processing"/>
    <property type="evidence" value="ECO:0007669"/>
    <property type="project" value="UniProtKB-KW"/>
</dbReference>
<name>A0A7K4ZF44_9AVES</name>
<reference evidence="11 12" key="1">
    <citation type="submission" date="2019-09" db="EMBL/GenBank/DDBJ databases">
        <title>Bird 10,000 Genomes (B10K) Project - Family phase.</title>
        <authorList>
            <person name="Zhang G."/>
        </authorList>
    </citation>
    <scope>NUCLEOTIDE SEQUENCE [LARGE SCALE GENOMIC DNA]</scope>
    <source>
        <strain evidence="11">B10K-DU-017-25</strain>
        <tissue evidence="11">Mixed tissue sample</tissue>
    </source>
</reference>
<accession>A0A7K4ZF44</accession>
<evidence type="ECO:0000256" key="4">
    <source>
        <dbReference type="ARBA" id="ARBA00022574"/>
    </source>
</evidence>
<evidence type="ECO:0000256" key="1">
    <source>
        <dbReference type="ARBA" id="ARBA00004604"/>
    </source>
</evidence>
<evidence type="ECO:0000256" key="9">
    <source>
        <dbReference type="ARBA" id="ARBA00074442"/>
    </source>
</evidence>
<evidence type="ECO:0000313" key="12">
    <source>
        <dbReference type="Proteomes" id="UP000517892"/>
    </source>
</evidence>
<evidence type="ECO:0000256" key="10">
    <source>
        <dbReference type="ARBA" id="ARBA00075773"/>
    </source>
</evidence>
<comment type="function">
    <text evidence="8">Part of the small subunit (SSU) processome, first precursor of the small eukaryotic ribosomal subunit. During the assembly of the SSU processome in the nucleolus, many ribosome biogenesis factors, an RNA chaperone and ribosomal proteins associate with the nascent pre-rRNA and work in concert to generate RNA folding, modifications, rearrangements and cleavage as well as targeted degradation of pre-ribosomal RNA by the RNA exosome. Involved in nucleolar processing of pre-18S ribosomal RNA.</text>
</comment>
<dbReference type="Pfam" id="PF00400">
    <property type="entry name" value="WD40"/>
    <property type="match status" value="1"/>
</dbReference>
<proteinExistence type="inferred from homology"/>
<dbReference type="EMBL" id="VYZI01000028">
    <property type="protein sequence ID" value="NWR70011.1"/>
    <property type="molecule type" value="Genomic_DNA"/>
</dbReference>
<feature type="non-terminal residue" evidence="11">
    <location>
        <position position="1"/>
    </location>
</feature>
<dbReference type="PANTHER" id="PTHR18359">
    <property type="entry name" value="WD-REPEAT PROTEIN-RELATED"/>
    <property type="match status" value="1"/>
</dbReference>
<comment type="similarity">
    <text evidence="7">Belongs to the WD repeat UTP18 family.</text>
</comment>
<keyword evidence="6" id="KW-0539">Nucleus</keyword>
<keyword evidence="12" id="KW-1185">Reference proteome</keyword>
<evidence type="ECO:0000256" key="2">
    <source>
        <dbReference type="ARBA" id="ARBA00022552"/>
    </source>
</evidence>
<dbReference type="SMART" id="SM00320">
    <property type="entry name" value="WD40"/>
    <property type="match status" value="4"/>
</dbReference>
<dbReference type="InterPro" id="IPR001680">
    <property type="entry name" value="WD40_rpt"/>
</dbReference>
<evidence type="ECO:0000256" key="5">
    <source>
        <dbReference type="ARBA" id="ARBA00022737"/>
    </source>
</evidence>
<dbReference type="OrthoDB" id="1935146at2759"/>
<keyword evidence="2" id="KW-0698">rRNA processing</keyword>
<evidence type="ECO:0000313" key="11">
    <source>
        <dbReference type="EMBL" id="NWR70011.1"/>
    </source>
</evidence>
<keyword evidence="5" id="KW-0677">Repeat</keyword>
<comment type="subcellular location">
    <subcellularLocation>
        <location evidence="1">Nucleus</location>
        <location evidence="1">Nucleolus</location>
    </subcellularLocation>
</comment>